<keyword evidence="4" id="KW-1185">Reference proteome</keyword>
<evidence type="ECO:0000256" key="1">
    <source>
        <dbReference type="SAM" id="MobiDB-lite"/>
    </source>
</evidence>
<protein>
    <recommendedName>
        <fullName evidence="2">Ribonuclease A-domain domain-containing protein</fullName>
    </recommendedName>
</protein>
<dbReference type="Proteomes" id="UP001176940">
    <property type="component" value="Unassembled WGS sequence"/>
</dbReference>
<proteinExistence type="predicted"/>
<evidence type="ECO:0000313" key="3">
    <source>
        <dbReference type="EMBL" id="CAJ0924796.1"/>
    </source>
</evidence>
<accession>A0ABN9KUP9</accession>
<sequence>MSVREEDSPPRSAAGLHSGSSVTEDPEVKLFNLHSVAVDVSSFSSPRISSQLIAPRSSLIRWKFALLKFSVLVGTVTPRMSSTSSTLLLFQLLLGLFNPYLSTCQKWESFKRHQITSSAVINCDAVMAGECPETQSFIYTDPRILENVCKYITGQKNISKSKEFRVSTCKKIPNTSCSYGNAEVQLGVICLTCRNRKPVQFVKMGNC</sequence>
<dbReference type="SUPFAM" id="SSF54076">
    <property type="entry name" value="RNase A-like"/>
    <property type="match status" value="1"/>
</dbReference>
<feature type="region of interest" description="Disordered" evidence="1">
    <location>
        <begin position="1"/>
        <end position="22"/>
    </location>
</feature>
<comment type="caution">
    <text evidence="3">The sequence shown here is derived from an EMBL/GenBank/DDBJ whole genome shotgun (WGS) entry which is preliminary data.</text>
</comment>
<dbReference type="InterPro" id="IPR036816">
    <property type="entry name" value="RNaseA-like_dom_sf"/>
</dbReference>
<evidence type="ECO:0000259" key="2">
    <source>
        <dbReference type="SMART" id="SM00092"/>
    </source>
</evidence>
<dbReference type="Gene3D" id="3.10.130.10">
    <property type="entry name" value="Ribonuclease A-like domain"/>
    <property type="match status" value="1"/>
</dbReference>
<gene>
    <name evidence="3" type="ORF">RIMI_LOCUS2355236</name>
</gene>
<reference evidence="3" key="1">
    <citation type="submission" date="2023-07" db="EMBL/GenBank/DDBJ databases">
        <authorList>
            <person name="Stuckert A."/>
        </authorList>
    </citation>
    <scope>NUCLEOTIDE SEQUENCE</scope>
</reference>
<name>A0ABN9KUP9_9NEOB</name>
<dbReference type="SMART" id="SM00092">
    <property type="entry name" value="RNAse_Pc"/>
    <property type="match status" value="1"/>
</dbReference>
<dbReference type="EMBL" id="CAUEEQ010003280">
    <property type="protein sequence ID" value="CAJ0924796.1"/>
    <property type="molecule type" value="Genomic_DNA"/>
</dbReference>
<organism evidence="3 4">
    <name type="scientific">Ranitomeya imitator</name>
    <name type="common">mimic poison frog</name>
    <dbReference type="NCBI Taxonomy" id="111125"/>
    <lineage>
        <taxon>Eukaryota</taxon>
        <taxon>Metazoa</taxon>
        <taxon>Chordata</taxon>
        <taxon>Craniata</taxon>
        <taxon>Vertebrata</taxon>
        <taxon>Euteleostomi</taxon>
        <taxon>Amphibia</taxon>
        <taxon>Batrachia</taxon>
        <taxon>Anura</taxon>
        <taxon>Neobatrachia</taxon>
        <taxon>Hyloidea</taxon>
        <taxon>Dendrobatidae</taxon>
        <taxon>Dendrobatinae</taxon>
        <taxon>Ranitomeya</taxon>
    </lineage>
</organism>
<dbReference type="InterPro" id="IPR023412">
    <property type="entry name" value="RNaseA_domain"/>
</dbReference>
<feature type="domain" description="Ribonuclease A-domain" evidence="2">
    <location>
        <begin position="103"/>
        <end position="205"/>
    </location>
</feature>
<evidence type="ECO:0000313" key="4">
    <source>
        <dbReference type="Proteomes" id="UP001176940"/>
    </source>
</evidence>